<gene>
    <name evidence="6" type="ORF">B1R32_10881</name>
</gene>
<dbReference type="InterPro" id="IPR027417">
    <property type="entry name" value="P-loop_NTPase"/>
</dbReference>
<dbReference type="CDD" id="cd19481">
    <property type="entry name" value="RecA-like_protease"/>
    <property type="match status" value="1"/>
</dbReference>
<keyword evidence="4" id="KW-0812">Transmembrane</keyword>
<dbReference type="GO" id="GO:0005524">
    <property type="term" value="F:ATP binding"/>
    <property type="evidence" value="ECO:0007669"/>
    <property type="project" value="UniProtKB-KW"/>
</dbReference>
<dbReference type="Proteomes" id="UP000237684">
    <property type="component" value="Unassembled WGS sequence"/>
</dbReference>
<dbReference type="SUPFAM" id="SSF52540">
    <property type="entry name" value="P-loop containing nucleoside triphosphate hydrolases"/>
    <property type="match status" value="1"/>
</dbReference>
<name>A0A2S8SST1_9BACT</name>
<dbReference type="Gene3D" id="1.10.8.60">
    <property type="match status" value="1"/>
</dbReference>
<evidence type="ECO:0000313" key="7">
    <source>
        <dbReference type="Proteomes" id="UP000237684"/>
    </source>
</evidence>
<reference evidence="6 7" key="1">
    <citation type="journal article" date="2018" name="Syst. Appl. Microbiol.">
        <title>Abditibacterium utsteinense sp. nov., the first cultivated member of candidate phylum FBP, isolated from ice-free Antarctic soil samples.</title>
        <authorList>
            <person name="Tahon G."/>
            <person name="Tytgat B."/>
            <person name="Lebbe L."/>
            <person name="Carlier A."/>
            <person name="Willems A."/>
        </authorList>
    </citation>
    <scope>NUCLEOTIDE SEQUENCE [LARGE SCALE GENOMIC DNA]</scope>
    <source>
        <strain evidence="6 7">LMG 29911</strain>
    </source>
</reference>
<dbReference type="InterPro" id="IPR003593">
    <property type="entry name" value="AAA+_ATPase"/>
</dbReference>
<dbReference type="InterPro" id="IPR003959">
    <property type="entry name" value="ATPase_AAA_core"/>
</dbReference>
<feature type="domain" description="AAA+ ATPase" evidence="5">
    <location>
        <begin position="70"/>
        <end position="205"/>
    </location>
</feature>
<protein>
    <submittedName>
        <fullName evidence="6">ATPase family associated with various cellular activities (AAA)</fullName>
    </submittedName>
</protein>
<keyword evidence="4" id="KW-0472">Membrane</keyword>
<accession>A0A2S8SST1</accession>
<dbReference type="Pfam" id="PF00004">
    <property type="entry name" value="AAA"/>
    <property type="match status" value="1"/>
</dbReference>
<dbReference type="InterPro" id="IPR050221">
    <property type="entry name" value="26S_Proteasome_ATPase"/>
</dbReference>
<organism evidence="6 7">
    <name type="scientific">Abditibacterium utsteinense</name>
    <dbReference type="NCBI Taxonomy" id="1960156"/>
    <lineage>
        <taxon>Bacteria</taxon>
        <taxon>Pseudomonadati</taxon>
        <taxon>Abditibacteriota</taxon>
        <taxon>Abditibacteriia</taxon>
        <taxon>Abditibacteriales</taxon>
        <taxon>Abditibacteriaceae</taxon>
        <taxon>Abditibacterium</taxon>
    </lineage>
</organism>
<evidence type="ECO:0000313" key="6">
    <source>
        <dbReference type="EMBL" id="PQV63874.1"/>
    </source>
</evidence>
<dbReference type="PANTHER" id="PTHR23073">
    <property type="entry name" value="26S PROTEASOME REGULATORY SUBUNIT"/>
    <property type="match status" value="1"/>
</dbReference>
<dbReference type="RefSeq" id="WP_105483715.1">
    <property type="nucleotide sequence ID" value="NZ_NIGF01000008.1"/>
</dbReference>
<proteinExistence type="inferred from homology"/>
<evidence type="ECO:0000256" key="1">
    <source>
        <dbReference type="ARBA" id="ARBA00006914"/>
    </source>
</evidence>
<keyword evidence="3" id="KW-0067">ATP-binding</keyword>
<dbReference type="InParanoid" id="A0A2S8SST1"/>
<sequence>MANPLRDFFMGTVAPAKKDLADALTPRRSFADVILPATTHKQLEFALVQIKKSDLIFEKWGLGERHNSGMGLAFNFAGPPGTGKTICAEAVAFELGKRLFIVRYAEMESLWAGETGKNVTAIFRAAAEADAVLFFDEADAIATRRFGQVTQGYQRESNAVVNVLLKELEEFPGVVIFATNLASNFDPAFERRIRTHILFEMPDAPARERIWKVQIHAGKTPLADDVDFKFLAEKYPVPGGDIKNAVLKAAQMASAEPGPDAAKQIHQRHFIAGIEEVANSKKVMEQSIFNGDGSARAQFDPQLMAGMQGAFEQLAQNDQAMGEDLGSVIERANLMEAQLHAIPEILQSFDQKSDAARLALQTDIGERIEKIGGHFTTIQADLARFDERAIGLAAQVKTAMILGGLGILVGIGGIITAILR</sequence>
<evidence type="ECO:0000256" key="3">
    <source>
        <dbReference type="ARBA" id="ARBA00022840"/>
    </source>
</evidence>
<comment type="similarity">
    <text evidence="1">Belongs to the AAA ATPase family.</text>
</comment>
<dbReference type="GO" id="GO:0016887">
    <property type="term" value="F:ATP hydrolysis activity"/>
    <property type="evidence" value="ECO:0007669"/>
    <property type="project" value="InterPro"/>
</dbReference>
<evidence type="ECO:0000256" key="4">
    <source>
        <dbReference type="SAM" id="Phobius"/>
    </source>
</evidence>
<comment type="caution">
    <text evidence="6">The sequence shown here is derived from an EMBL/GenBank/DDBJ whole genome shotgun (WGS) entry which is preliminary data.</text>
</comment>
<feature type="transmembrane region" description="Helical" evidence="4">
    <location>
        <begin position="399"/>
        <end position="419"/>
    </location>
</feature>
<dbReference type="OrthoDB" id="9806903at2"/>
<dbReference type="SMART" id="SM00382">
    <property type="entry name" value="AAA"/>
    <property type="match status" value="1"/>
</dbReference>
<evidence type="ECO:0000256" key="2">
    <source>
        <dbReference type="ARBA" id="ARBA00022741"/>
    </source>
</evidence>
<dbReference type="Gene3D" id="3.40.50.300">
    <property type="entry name" value="P-loop containing nucleotide triphosphate hydrolases"/>
    <property type="match status" value="1"/>
</dbReference>
<keyword evidence="4" id="KW-1133">Transmembrane helix</keyword>
<dbReference type="AlphaFoldDB" id="A0A2S8SST1"/>
<evidence type="ECO:0000259" key="5">
    <source>
        <dbReference type="SMART" id="SM00382"/>
    </source>
</evidence>
<dbReference type="EMBL" id="NIGF01000008">
    <property type="protein sequence ID" value="PQV63874.1"/>
    <property type="molecule type" value="Genomic_DNA"/>
</dbReference>
<keyword evidence="2" id="KW-0547">Nucleotide-binding</keyword>
<keyword evidence="7" id="KW-1185">Reference proteome</keyword>